<organism evidence="1 2">
    <name type="scientific">Haloferax larsenii</name>
    <dbReference type="NCBI Taxonomy" id="302484"/>
    <lineage>
        <taxon>Archaea</taxon>
        <taxon>Methanobacteriati</taxon>
        <taxon>Methanobacteriota</taxon>
        <taxon>Stenosarchaea group</taxon>
        <taxon>Halobacteria</taxon>
        <taxon>Halobacteriales</taxon>
        <taxon>Haloferacaceae</taxon>
        <taxon>Haloferax</taxon>
    </lineage>
</organism>
<dbReference type="RefSeq" id="WP_258302104.1">
    <property type="nucleotide sequence ID" value="NZ_CP078063.1"/>
</dbReference>
<sequence length="436" mass="46994">MSPLSTPSRRAFLGAAGAIVFSGLAGCLGRWNYDAAALERELQDQIMRVPPGDLPLADGYLWSARETAERSASVLAERLSSLPNHVSPDNPSVEQASKHLMWGRAAITESTTQQSTSAMRRVREARTTLGRGHGWLDTAVGPAETDGLREQHTNLVRVLARSWTGVEYRATTVSVGIYVASVTEQLLSEAASSLESVDQALDGVDSTDDDEKRARLFAAAAAEIAHARAALADANAVIGGQRTQVFEGTPSLRDPMTVAARNLLETTEADIESVTPVSDDRPWVVREVLDELSVRPPRDVRDALGADRPATALSNLRWRRQRLTGRERLDTDTLSVPKSSEALVSSRRAALDALQQARSNVGGPVEQTCVRQAQLKAINGDRDLENVVSEARSTGARSTKLATEAYARYVAARTLAEAAKPTATRLTQAVANELGR</sequence>
<evidence type="ECO:0000313" key="1">
    <source>
        <dbReference type="EMBL" id="UVE49683.1"/>
    </source>
</evidence>
<protein>
    <recommendedName>
        <fullName evidence="3">Twin-arginine translocation signal domain-containing protein</fullName>
    </recommendedName>
</protein>
<reference evidence="1" key="1">
    <citation type="submission" date="2021-07" db="EMBL/GenBank/DDBJ databases">
        <title>Studies on halocins as antimicrobial molecules from haloarchaea.</title>
        <authorList>
            <person name="Kumar S."/>
            <person name="Khare S.K."/>
        </authorList>
    </citation>
    <scope>NUCLEOTIDE SEQUENCE</scope>
    <source>
        <strain evidence="1">NCIM 5678</strain>
    </source>
</reference>
<dbReference type="GeneID" id="74529698"/>
<accession>A0ABY5RF84</accession>
<dbReference type="InterPro" id="IPR006311">
    <property type="entry name" value="TAT_signal"/>
</dbReference>
<dbReference type="Proteomes" id="UP001058330">
    <property type="component" value="Chromosome"/>
</dbReference>
<dbReference type="PROSITE" id="PS51318">
    <property type="entry name" value="TAT"/>
    <property type="match status" value="1"/>
</dbReference>
<keyword evidence="2" id="KW-1185">Reference proteome</keyword>
<evidence type="ECO:0008006" key="3">
    <source>
        <dbReference type="Google" id="ProtNLM"/>
    </source>
</evidence>
<proteinExistence type="predicted"/>
<evidence type="ECO:0000313" key="2">
    <source>
        <dbReference type="Proteomes" id="UP001058330"/>
    </source>
</evidence>
<gene>
    <name evidence="1" type="ORF">KU306_12290</name>
</gene>
<dbReference type="EMBL" id="CP078063">
    <property type="protein sequence ID" value="UVE49683.1"/>
    <property type="molecule type" value="Genomic_DNA"/>
</dbReference>
<name>A0ABY5RF84_HALLR</name>